<dbReference type="EMBL" id="JAVHJL010000011">
    <property type="protein sequence ID" value="KAK6496087.1"/>
    <property type="molecule type" value="Genomic_DNA"/>
</dbReference>
<evidence type="ECO:0000259" key="1">
    <source>
        <dbReference type="Pfam" id="PF09511"/>
    </source>
</evidence>
<dbReference type="GO" id="GO:0003972">
    <property type="term" value="F:RNA ligase (ATP) activity"/>
    <property type="evidence" value="ECO:0007669"/>
    <property type="project" value="InterPro"/>
</dbReference>
<dbReference type="Gene3D" id="1.10.3550.20">
    <property type="match status" value="1"/>
</dbReference>
<keyword evidence="4" id="KW-1185">Reference proteome</keyword>
<gene>
    <name evidence="3" type="ORF">TWF481_002111</name>
</gene>
<dbReference type="AlphaFoldDB" id="A0AAV9VV51"/>
<dbReference type="NCBIfam" id="TIGR02308">
    <property type="entry name" value="RNA_lig_T4_1"/>
    <property type="match status" value="1"/>
</dbReference>
<evidence type="ECO:0000313" key="4">
    <source>
        <dbReference type="Proteomes" id="UP001370758"/>
    </source>
</evidence>
<dbReference type="InterPro" id="IPR012648">
    <property type="entry name" value="Rnl1"/>
</dbReference>
<evidence type="ECO:0000313" key="3">
    <source>
        <dbReference type="EMBL" id="KAK6496087.1"/>
    </source>
</evidence>
<name>A0AAV9VV51_9PEZI</name>
<proteinExistence type="predicted"/>
<evidence type="ECO:0000259" key="2">
    <source>
        <dbReference type="Pfam" id="PF20819"/>
    </source>
</evidence>
<accession>A0AAV9VV51</accession>
<dbReference type="Proteomes" id="UP001370758">
    <property type="component" value="Unassembled WGS sequence"/>
</dbReference>
<dbReference type="InterPro" id="IPR049042">
    <property type="entry name" value="T4_Rnl1_C"/>
</dbReference>
<protein>
    <recommendedName>
        <fullName evidence="5">T4 RNA ligase 1-like N-terminal domain-containing protein</fullName>
    </recommendedName>
</protein>
<feature type="domain" description="T4 RNA ligase 1 C-terminal" evidence="2">
    <location>
        <begin position="258"/>
        <end position="350"/>
    </location>
</feature>
<dbReference type="Pfam" id="PF20819">
    <property type="entry name" value="T4_Rnl1_C"/>
    <property type="match status" value="1"/>
</dbReference>
<organism evidence="3 4">
    <name type="scientific">Arthrobotrys musiformis</name>
    <dbReference type="NCBI Taxonomy" id="47236"/>
    <lineage>
        <taxon>Eukaryota</taxon>
        <taxon>Fungi</taxon>
        <taxon>Dikarya</taxon>
        <taxon>Ascomycota</taxon>
        <taxon>Pezizomycotina</taxon>
        <taxon>Orbiliomycetes</taxon>
        <taxon>Orbiliales</taxon>
        <taxon>Orbiliaceae</taxon>
        <taxon>Arthrobotrys</taxon>
    </lineage>
</organism>
<reference evidence="3 4" key="1">
    <citation type="submission" date="2023-08" db="EMBL/GenBank/DDBJ databases">
        <authorList>
            <person name="Palmer J.M."/>
        </authorList>
    </citation>
    <scope>NUCLEOTIDE SEQUENCE [LARGE SCALE GENOMIC DNA]</scope>
    <source>
        <strain evidence="3 4">TWF481</strain>
    </source>
</reference>
<dbReference type="InterPro" id="IPR019039">
    <property type="entry name" value="T4-Rnl1-like_N"/>
</dbReference>
<comment type="caution">
    <text evidence="3">The sequence shown here is derived from an EMBL/GenBank/DDBJ whole genome shotgun (WGS) entry which is preliminary data.</text>
</comment>
<evidence type="ECO:0008006" key="5">
    <source>
        <dbReference type="Google" id="ProtNLM"/>
    </source>
</evidence>
<dbReference type="Pfam" id="PF09511">
    <property type="entry name" value="RNA_lig_T4_1"/>
    <property type="match status" value="1"/>
</dbReference>
<feature type="domain" description="T4 RNA ligase 1-like N-terminal" evidence="1">
    <location>
        <begin position="72"/>
        <end position="251"/>
    </location>
</feature>
<sequence length="378" mass="43095">METLFKDLMSLCSSNDAFYYVDHNYDGATFRVFSYRLGSYSDFLLPGALECRGHTFRLGPSGVDTSDPNFNAVLVCIPMEKFFNVGENPMTLDLDWSKVVRVDDKRDGSLISTVAVGGGDFILKSKTSLTSQQAKDSWNLLCTPEYEPLLGTCRRMTELGFTVNMEYTAPTNRIVLGYDEKELRILNVRSLKDGSYLPQKDIDIPARFLVDTFAEKISQAWVDEARTKTGVEGWVLWFTDGMKAKLKTDWYSNLHLQKDRVAHSRHLFELVLMEQSDDLKALFLSDPESIKRVEEMEVKAKTLYNRLHKMLDDFYQTNKDLPRRDYAILAQKMLKPEGVFPPAMNLYSGKGMGLREHLIRNFKSLGIEIADASTSTTE</sequence>